<organism evidence="1 2">
    <name type="scientific">Acinetobacter guillouiae</name>
    <name type="common">Acinetobacter genomosp. 11</name>
    <dbReference type="NCBI Taxonomy" id="106649"/>
    <lineage>
        <taxon>Bacteria</taxon>
        <taxon>Pseudomonadati</taxon>
        <taxon>Pseudomonadota</taxon>
        <taxon>Gammaproteobacteria</taxon>
        <taxon>Moraxellales</taxon>
        <taxon>Moraxellaceae</taxon>
        <taxon>Acinetobacter</taxon>
    </lineage>
</organism>
<dbReference type="AlphaFoldDB" id="A0A8X8KD96"/>
<accession>A0A8X8KD96</accession>
<evidence type="ECO:0000313" key="2">
    <source>
        <dbReference type="Proteomes" id="UP000887320"/>
    </source>
</evidence>
<comment type="caution">
    <text evidence="1">The sequence shown here is derived from an EMBL/GenBank/DDBJ whole genome shotgun (WGS) entry which is preliminary data.</text>
</comment>
<name>A0A8X8KD96_ACIGI</name>
<dbReference type="Proteomes" id="UP000887320">
    <property type="component" value="Unassembled WGS sequence"/>
</dbReference>
<dbReference type="EMBL" id="JAHWXT010000004">
    <property type="protein sequence ID" value="MCF0265479.1"/>
    <property type="molecule type" value="Genomic_DNA"/>
</dbReference>
<reference evidence="1" key="1">
    <citation type="submission" date="2021-07" db="EMBL/GenBank/DDBJ databases">
        <authorList>
            <person name="Fernandez M."/>
            <person name="Pereira P."/>
            <person name="Torres Tejerizo G.A."/>
            <person name="Gonzalez P."/>
            <person name="Agostini E."/>
        </authorList>
    </citation>
    <scope>NUCLEOTIDE SEQUENCE</scope>
    <source>
        <strain evidence="1">SFC 500-1A</strain>
    </source>
</reference>
<dbReference type="RefSeq" id="WP_234623655.1">
    <property type="nucleotide sequence ID" value="NZ_JAHWXT010000004.1"/>
</dbReference>
<proteinExistence type="predicted"/>
<sequence>MIPLLKNELIISDEIIEIRYDLTSFGLSIYDHHNIDGLQPFLHLIKSQGNKQISSNGLMGVVADGVPVSAKVVLIQEIDGLLFEVGSTLTEDGAWNVKQLNDFNTICIAIKEGYNSGTVSQVIPEE</sequence>
<gene>
    <name evidence="1" type="ORF">KW868_13575</name>
</gene>
<evidence type="ECO:0000313" key="1">
    <source>
        <dbReference type="EMBL" id="MCF0265479.1"/>
    </source>
</evidence>
<protein>
    <submittedName>
        <fullName evidence="1">Uncharacterized protein</fullName>
    </submittedName>
</protein>